<feature type="transmembrane region" description="Helical" evidence="1">
    <location>
        <begin position="410"/>
        <end position="431"/>
    </location>
</feature>
<evidence type="ECO:0008006" key="4">
    <source>
        <dbReference type="Google" id="ProtNLM"/>
    </source>
</evidence>
<dbReference type="RefSeq" id="WP_124539970.1">
    <property type="nucleotide sequence ID" value="NZ_QUSW01000002.1"/>
</dbReference>
<evidence type="ECO:0000313" key="2">
    <source>
        <dbReference type="EMBL" id="RQP25063.1"/>
    </source>
</evidence>
<dbReference type="OrthoDB" id="8751915at2"/>
<keyword evidence="3" id="KW-1185">Reference proteome</keyword>
<feature type="transmembrane region" description="Helical" evidence="1">
    <location>
        <begin position="179"/>
        <end position="197"/>
    </location>
</feature>
<feature type="transmembrane region" description="Helical" evidence="1">
    <location>
        <begin position="242"/>
        <end position="261"/>
    </location>
</feature>
<protein>
    <recommendedName>
        <fullName evidence="4">ABC-2 type transport system permease protein</fullName>
    </recommendedName>
</protein>
<comment type="caution">
    <text evidence="2">The sequence shown here is derived from an EMBL/GenBank/DDBJ whole genome shotgun (WGS) entry which is preliminary data.</text>
</comment>
<dbReference type="EMBL" id="QUSW01000002">
    <property type="protein sequence ID" value="RQP25063.1"/>
    <property type="molecule type" value="Genomic_DNA"/>
</dbReference>
<reference evidence="2 3" key="1">
    <citation type="submission" date="2018-08" db="EMBL/GenBank/DDBJ databases">
        <authorList>
            <person name="Khan S.A."/>
            <person name="Jeon C.O."/>
            <person name="Chun B.H."/>
            <person name="Jeong S.E."/>
        </authorList>
    </citation>
    <scope>NUCLEOTIDE SEQUENCE [LARGE SCALE GENOMIC DNA]</scope>
    <source>
        <strain evidence="2 3">S-16</strain>
    </source>
</reference>
<proteinExistence type="predicted"/>
<keyword evidence="1" id="KW-0472">Membrane</keyword>
<feature type="transmembrane region" description="Helical" evidence="1">
    <location>
        <begin position="109"/>
        <end position="132"/>
    </location>
</feature>
<evidence type="ECO:0000313" key="3">
    <source>
        <dbReference type="Proteomes" id="UP000267464"/>
    </source>
</evidence>
<feature type="transmembrane region" description="Helical" evidence="1">
    <location>
        <begin position="337"/>
        <end position="360"/>
    </location>
</feature>
<name>A0A3N7HTG0_9BURK</name>
<feature type="transmembrane region" description="Helical" evidence="1">
    <location>
        <begin position="381"/>
        <end position="404"/>
    </location>
</feature>
<dbReference type="AlphaFoldDB" id="A0A3N7HTG0"/>
<accession>A0A3N7HTG0</accession>
<evidence type="ECO:0000256" key="1">
    <source>
        <dbReference type="SAM" id="Phobius"/>
    </source>
</evidence>
<feature type="transmembrane region" description="Helical" evidence="1">
    <location>
        <begin position="312"/>
        <end position="331"/>
    </location>
</feature>
<feature type="transmembrane region" description="Helical" evidence="1">
    <location>
        <begin position="68"/>
        <end position="89"/>
    </location>
</feature>
<feature type="transmembrane region" description="Helical" evidence="1">
    <location>
        <begin position="452"/>
        <end position="471"/>
    </location>
</feature>
<gene>
    <name evidence="2" type="ORF">DZC73_09415</name>
</gene>
<feature type="transmembrane region" description="Helical" evidence="1">
    <location>
        <begin position="27"/>
        <end position="48"/>
    </location>
</feature>
<reference evidence="2 3" key="2">
    <citation type="submission" date="2018-12" db="EMBL/GenBank/DDBJ databases">
        <title>Rhizobacter gummiphilus sp. nov., a rubber-degrading bacterium isolated from the soil of a botanical garden in Japan.</title>
        <authorList>
            <person name="Shunsuke S.S."/>
        </authorList>
    </citation>
    <scope>NUCLEOTIDE SEQUENCE [LARGE SCALE GENOMIC DNA]</scope>
    <source>
        <strain evidence="2 3">S-16</strain>
    </source>
</reference>
<dbReference type="Proteomes" id="UP000267464">
    <property type="component" value="Unassembled WGS sequence"/>
</dbReference>
<organism evidence="2 3">
    <name type="scientific">Piscinibacter terrae</name>
    <dbReference type="NCBI Taxonomy" id="2496871"/>
    <lineage>
        <taxon>Bacteria</taxon>
        <taxon>Pseudomonadati</taxon>
        <taxon>Pseudomonadota</taxon>
        <taxon>Betaproteobacteria</taxon>
        <taxon>Burkholderiales</taxon>
        <taxon>Sphaerotilaceae</taxon>
        <taxon>Piscinibacter</taxon>
    </lineage>
</organism>
<keyword evidence="1" id="KW-0812">Transmembrane</keyword>
<sequence>MATPGSAAWLLRHELRLLWRKNGGNRVWLLAGVGGTLWALLHVPYFFFLRELHGPPFPIWVAPVFGSMLWFAMTLMLSHAIMQSVAALFDRGDLDLLLSSPLSSRTVFFVRGLGIAVGCTVLFAFFLLPAAHMGLLTGHVRLMAIYPTIAAMALLATALGMLLTLTLVRFIGARRARTVAQVMGALAGALIFLVTQAQNMMGLGTRQRFAALFLHWVQPGGPLAPEALAWTPYRAMIGEPGALAAMLLLGAGSFVAVVLLAHRRFLAGTQESITGTLKLRPPADGGHLHFRGGVLRTVLVKEWRLILRDPQLIAQTLLQVLYLLPLVFVVFRRQDMLVLVVPSAVLLSATLSGTLAWITVTAEEAPELIGVAPISLTRIRWLKVLAAMLPVWLMVSPLFVFLLLQNLWHATVFLLCLAGATACGGMMQVWYPRQGDRKNMRRRMESGKLVGLLEGFSAMGWSGVAWCLVSLPILTPLPLLFAAAGPTAAWFLGESRREEGLLV</sequence>
<feature type="transmembrane region" description="Helical" evidence="1">
    <location>
        <begin position="144"/>
        <end position="167"/>
    </location>
</feature>
<keyword evidence="1" id="KW-1133">Transmembrane helix</keyword>